<evidence type="ECO:0000256" key="2">
    <source>
        <dbReference type="SAM" id="SignalP"/>
    </source>
</evidence>
<dbReference type="PANTHER" id="PTHR33184:SF2">
    <property type="entry name" value="APPLE DOMAIN-CONTAINING PROTEIN"/>
    <property type="match status" value="1"/>
</dbReference>
<dbReference type="InterPro" id="IPR040361">
    <property type="entry name" value="TPD1"/>
</dbReference>
<dbReference type="PANTHER" id="PTHR33184">
    <property type="entry name" value="PROTEIN TAPETUM DETERMINANT 1-LIKE-RELATED"/>
    <property type="match status" value="1"/>
</dbReference>
<protein>
    <recommendedName>
        <fullName evidence="5">Protein TAPETUM DETERMINANT 1-like</fullName>
    </recommendedName>
</protein>
<proteinExistence type="predicted"/>
<accession>A0A9P0YH85</accession>
<sequence length="201" mass="22511">MVMSQFLAILFCFSLHIIIAVSDSGHEWSKIGSHEASGDRNITTNMKQQNPNFSNRKILPRGECAAKDLSISQSTYSTTGIPQYVVEILNTCTSSAGCAPSNIHLNCGWFASARLVNPNAFKRLSYDDCLVNGGKAMKANQLIRFTYSNTFKIRQCSHFSQNFINNSANFHRSKSNVIRSGLNYLHHIHKELLGMAETNWM</sequence>
<dbReference type="GO" id="GO:0001709">
    <property type="term" value="P:cell fate determination"/>
    <property type="evidence" value="ECO:0007669"/>
    <property type="project" value="TreeGrafter"/>
</dbReference>
<evidence type="ECO:0008006" key="5">
    <source>
        <dbReference type="Google" id="ProtNLM"/>
    </source>
</evidence>
<comment type="caution">
    <text evidence="3">The sequence shown here is derived from an EMBL/GenBank/DDBJ whole genome shotgun (WGS) entry which is preliminary data.</text>
</comment>
<dbReference type="Pfam" id="PF24068">
    <property type="entry name" value="TPD1_C"/>
    <property type="match status" value="1"/>
</dbReference>
<reference evidence="3" key="1">
    <citation type="submission" date="2022-07" db="EMBL/GenBank/DDBJ databases">
        <authorList>
            <person name="Macas J."/>
            <person name="Novak P."/>
            <person name="Neumann P."/>
        </authorList>
    </citation>
    <scope>NUCLEOTIDE SEQUENCE</scope>
</reference>
<dbReference type="Proteomes" id="UP001152484">
    <property type="component" value="Unassembled WGS sequence"/>
</dbReference>
<dbReference type="AlphaFoldDB" id="A0A9P0YH85"/>
<evidence type="ECO:0000313" key="4">
    <source>
        <dbReference type="Proteomes" id="UP001152484"/>
    </source>
</evidence>
<feature type="chain" id="PRO_5040490911" description="Protein TAPETUM DETERMINANT 1-like" evidence="2">
    <location>
        <begin position="21"/>
        <end position="201"/>
    </location>
</feature>
<keyword evidence="4" id="KW-1185">Reference proteome</keyword>
<gene>
    <name evidence="3" type="ORF">CEURO_LOCUS769</name>
</gene>
<dbReference type="EMBL" id="CAMAPE010000002">
    <property type="protein sequence ID" value="CAH9055139.1"/>
    <property type="molecule type" value="Genomic_DNA"/>
</dbReference>
<name>A0A9P0YH85_CUSEU</name>
<evidence type="ECO:0000256" key="1">
    <source>
        <dbReference type="ARBA" id="ARBA00022729"/>
    </source>
</evidence>
<feature type="signal peptide" evidence="2">
    <location>
        <begin position="1"/>
        <end position="20"/>
    </location>
</feature>
<dbReference type="OrthoDB" id="1572689at2759"/>
<keyword evidence="1 2" id="KW-0732">Signal</keyword>
<evidence type="ECO:0000313" key="3">
    <source>
        <dbReference type="EMBL" id="CAH9055139.1"/>
    </source>
</evidence>
<organism evidence="3 4">
    <name type="scientific">Cuscuta europaea</name>
    <name type="common">European dodder</name>
    <dbReference type="NCBI Taxonomy" id="41803"/>
    <lineage>
        <taxon>Eukaryota</taxon>
        <taxon>Viridiplantae</taxon>
        <taxon>Streptophyta</taxon>
        <taxon>Embryophyta</taxon>
        <taxon>Tracheophyta</taxon>
        <taxon>Spermatophyta</taxon>
        <taxon>Magnoliopsida</taxon>
        <taxon>eudicotyledons</taxon>
        <taxon>Gunneridae</taxon>
        <taxon>Pentapetalae</taxon>
        <taxon>asterids</taxon>
        <taxon>lamiids</taxon>
        <taxon>Solanales</taxon>
        <taxon>Convolvulaceae</taxon>
        <taxon>Cuscuteae</taxon>
        <taxon>Cuscuta</taxon>
        <taxon>Cuscuta subgen. Cuscuta</taxon>
    </lineage>
</organism>